<evidence type="ECO:0000256" key="6">
    <source>
        <dbReference type="ARBA" id="ARBA00023136"/>
    </source>
</evidence>
<keyword evidence="3" id="KW-0812">Transmembrane</keyword>
<keyword evidence="9" id="KW-0325">Glycoprotein</keyword>
<evidence type="ECO:0000256" key="8">
    <source>
        <dbReference type="ARBA" id="ARBA00023170"/>
    </source>
</evidence>
<feature type="domain" description="Ig-like" evidence="11">
    <location>
        <begin position="45"/>
        <end position="129"/>
    </location>
</feature>
<evidence type="ECO:0000256" key="1">
    <source>
        <dbReference type="ARBA" id="ARBA00004251"/>
    </source>
</evidence>
<evidence type="ECO:0000256" key="5">
    <source>
        <dbReference type="ARBA" id="ARBA00022989"/>
    </source>
</evidence>
<evidence type="ECO:0000256" key="2">
    <source>
        <dbReference type="ARBA" id="ARBA00022475"/>
    </source>
</evidence>
<dbReference type="PANTHER" id="PTHR25466">
    <property type="entry name" value="T-LYMPHOCYTE ACTIVATION ANTIGEN"/>
    <property type="match status" value="1"/>
</dbReference>
<dbReference type="Ensembl" id="ENSSGRT00000020846.1">
    <property type="protein sequence ID" value="ENSSGRP00000019307.1"/>
    <property type="gene ID" value="ENSSGRG00000011660.1"/>
</dbReference>
<evidence type="ECO:0000313" key="12">
    <source>
        <dbReference type="Ensembl" id="ENSSGRP00000019307.1"/>
    </source>
</evidence>
<organism evidence="12 13">
    <name type="scientific">Sinocyclocheilus grahami</name>
    <name type="common">Dianchi golden-line fish</name>
    <name type="synonym">Barbus grahami</name>
    <dbReference type="NCBI Taxonomy" id="75366"/>
    <lineage>
        <taxon>Eukaryota</taxon>
        <taxon>Metazoa</taxon>
        <taxon>Chordata</taxon>
        <taxon>Craniata</taxon>
        <taxon>Vertebrata</taxon>
        <taxon>Euteleostomi</taxon>
        <taxon>Actinopterygii</taxon>
        <taxon>Neopterygii</taxon>
        <taxon>Teleostei</taxon>
        <taxon>Ostariophysi</taxon>
        <taxon>Cypriniformes</taxon>
        <taxon>Cyprinidae</taxon>
        <taxon>Cyprininae</taxon>
        <taxon>Sinocyclocheilus</taxon>
    </lineage>
</organism>
<dbReference type="SUPFAM" id="SSF48726">
    <property type="entry name" value="Immunoglobulin"/>
    <property type="match status" value="1"/>
</dbReference>
<dbReference type="Gene3D" id="2.60.40.10">
    <property type="entry name" value="Immunoglobulins"/>
    <property type="match status" value="1"/>
</dbReference>
<dbReference type="InterPro" id="IPR013783">
    <property type="entry name" value="Ig-like_fold"/>
</dbReference>
<evidence type="ECO:0000256" key="9">
    <source>
        <dbReference type="ARBA" id="ARBA00023180"/>
    </source>
</evidence>
<dbReference type="InterPro" id="IPR007110">
    <property type="entry name" value="Ig-like_dom"/>
</dbReference>
<name>A0A672L9W0_SINGR</name>
<dbReference type="AlphaFoldDB" id="A0A672L9W0"/>
<evidence type="ECO:0000259" key="11">
    <source>
        <dbReference type="PROSITE" id="PS50835"/>
    </source>
</evidence>
<dbReference type="GO" id="GO:0042102">
    <property type="term" value="P:positive regulation of T cell proliferation"/>
    <property type="evidence" value="ECO:0007669"/>
    <property type="project" value="TreeGrafter"/>
</dbReference>
<dbReference type="GO" id="GO:0007166">
    <property type="term" value="P:cell surface receptor signaling pathway"/>
    <property type="evidence" value="ECO:0007669"/>
    <property type="project" value="TreeGrafter"/>
</dbReference>
<dbReference type="InterPro" id="IPR036179">
    <property type="entry name" value="Ig-like_dom_sf"/>
</dbReference>
<dbReference type="SMART" id="SM00409">
    <property type="entry name" value="IG"/>
    <property type="match status" value="1"/>
</dbReference>
<dbReference type="GO" id="GO:0009897">
    <property type="term" value="C:external side of plasma membrane"/>
    <property type="evidence" value="ECO:0007669"/>
    <property type="project" value="TreeGrafter"/>
</dbReference>
<evidence type="ECO:0000256" key="7">
    <source>
        <dbReference type="ARBA" id="ARBA00023157"/>
    </source>
</evidence>
<keyword evidence="13" id="KW-1185">Reference proteome</keyword>
<protein>
    <submittedName>
        <fullName evidence="12">V-set domain-containing T-cell activation inhibitor 1-like</fullName>
    </submittedName>
</protein>
<dbReference type="PANTHER" id="PTHR25466:SF14">
    <property type="entry name" value="BUTYROPHILIN SUBFAMILY 2 MEMBER A2-LIKE-RELATED"/>
    <property type="match status" value="1"/>
</dbReference>
<dbReference type="FunFam" id="2.60.40.10:FF:000142">
    <property type="entry name" value="V-set domain-containing T-cell activation inhibitor 1"/>
    <property type="match status" value="1"/>
</dbReference>
<dbReference type="GO" id="GO:0031295">
    <property type="term" value="P:T cell costimulation"/>
    <property type="evidence" value="ECO:0007669"/>
    <property type="project" value="TreeGrafter"/>
</dbReference>
<sequence length="184" mass="20903">MRHFHFAEKSPFLKPICLSRDMTAYSERNSDKHDASLHQVAEGTEGSSVILKCSHRRIVLEEQQLTVHWRHNDTRNVFDIIHGKVSVKEQNSAYKNRTEVLPDELKKGQVFLRLTDLQLSDGGTYLCFVPALGLDHSTQLVVKERSCITCTTAEIRSHGSGARMGRTLHFLIPSSGFIVLYLIR</sequence>
<dbReference type="KEGG" id="sgh:107576134"/>
<dbReference type="PROSITE" id="PS50835">
    <property type="entry name" value="IG_LIKE"/>
    <property type="match status" value="1"/>
</dbReference>
<dbReference type="Proteomes" id="UP000472262">
    <property type="component" value="Unassembled WGS sequence"/>
</dbReference>
<gene>
    <name evidence="12" type="primary">zgc:194627</name>
</gene>
<accession>A0A672L9W0</accession>
<reference evidence="12" key="2">
    <citation type="submission" date="2025-09" db="UniProtKB">
        <authorList>
            <consortium name="Ensembl"/>
        </authorList>
    </citation>
    <scope>IDENTIFICATION</scope>
</reference>
<dbReference type="InterPro" id="IPR003599">
    <property type="entry name" value="Ig_sub"/>
</dbReference>
<evidence type="ECO:0000256" key="3">
    <source>
        <dbReference type="ARBA" id="ARBA00022692"/>
    </source>
</evidence>
<dbReference type="GO" id="GO:0042130">
    <property type="term" value="P:negative regulation of T cell proliferation"/>
    <property type="evidence" value="ECO:0007669"/>
    <property type="project" value="TreeGrafter"/>
</dbReference>
<keyword evidence="4" id="KW-0732">Signal</keyword>
<comment type="subcellular location">
    <subcellularLocation>
        <location evidence="1">Cell membrane</location>
        <topology evidence="1">Single-pass type I membrane protein</topology>
    </subcellularLocation>
</comment>
<dbReference type="SMART" id="SM00406">
    <property type="entry name" value="IGv"/>
    <property type="match status" value="1"/>
</dbReference>
<evidence type="ECO:0000313" key="13">
    <source>
        <dbReference type="Proteomes" id="UP000472262"/>
    </source>
</evidence>
<proteinExistence type="predicted"/>
<dbReference type="OrthoDB" id="8962537at2759"/>
<keyword evidence="10" id="KW-0393">Immunoglobulin domain</keyword>
<keyword evidence="7" id="KW-1015">Disulfide bond</keyword>
<dbReference type="Pfam" id="PF07686">
    <property type="entry name" value="V-set"/>
    <property type="match status" value="1"/>
</dbReference>
<keyword evidence="6" id="KW-0472">Membrane</keyword>
<dbReference type="GO" id="GO:0006955">
    <property type="term" value="P:immune response"/>
    <property type="evidence" value="ECO:0007669"/>
    <property type="project" value="TreeGrafter"/>
</dbReference>
<dbReference type="InterPro" id="IPR051713">
    <property type="entry name" value="T-cell_Activation_Regulation"/>
</dbReference>
<reference evidence="12" key="1">
    <citation type="submission" date="2025-08" db="UniProtKB">
        <authorList>
            <consortium name="Ensembl"/>
        </authorList>
    </citation>
    <scope>IDENTIFICATION</scope>
</reference>
<dbReference type="InParanoid" id="A0A672L9W0"/>
<dbReference type="InterPro" id="IPR013106">
    <property type="entry name" value="Ig_V-set"/>
</dbReference>
<evidence type="ECO:0000256" key="4">
    <source>
        <dbReference type="ARBA" id="ARBA00022729"/>
    </source>
</evidence>
<keyword evidence="2" id="KW-1003">Cell membrane</keyword>
<keyword evidence="8" id="KW-0675">Receptor</keyword>
<evidence type="ECO:0000256" key="10">
    <source>
        <dbReference type="ARBA" id="ARBA00023319"/>
    </source>
</evidence>
<dbReference type="GO" id="GO:0071222">
    <property type="term" value="P:cellular response to lipopolysaccharide"/>
    <property type="evidence" value="ECO:0007669"/>
    <property type="project" value="TreeGrafter"/>
</dbReference>
<keyword evidence="5" id="KW-1133">Transmembrane helix</keyword>